<keyword evidence="3" id="KW-1185">Reference proteome</keyword>
<organism evidence="2 3">
    <name type="scientific">Culter alburnus</name>
    <name type="common">Topmouth culter</name>
    <dbReference type="NCBI Taxonomy" id="194366"/>
    <lineage>
        <taxon>Eukaryota</taxon>
        <taxon>Metazoa</taxon>
        <taxon>Chordata</taxon>
        <taxon>Craniata</taxon>
        <taxon>Vertebrata</taxon>
        <taxon>Euteleostomi</taxon>
        <taxon>Actinopterygii</taxon>
        <taxon>Neopterygii</taxon>
        <taxon>Teleostei</taxon>
        <taxon>Ostariophysi</taxon>
        <taxon>Cypriniformes</taxon>
        <taxon>Xenocyprididae</taxon>
        <taxon>Xenocypridinae</taxon>
        <taxon>Culter</taxon>
    </lineage>
</organism>
<feature type="compositionally biased region" description="Low complexity" evidence="1">
    <location>
        <begin position="154"/>
        <end position="165"/>
    </location>
</feature>
<evidence type="ECO:0000313" key="3">
    <source>
        <dbReference type="Proteomes" id="UP001479290"/>
    </source>
</evidence>
<protein>
    <submittedName>
        <fullName evidence="2">Uncharacterized protein</fullName>
    </submittedName>
</protein>
<feature type="compositionally biased region" description="Basic and acidic residues" evidence="1">
    <location>
        <begin position="118"/>
        <end position="140"/>
    </location>
</feature>
<feature type="region of interest" description="Disordered" evidence="1">
    <location>
        <begin position="1"/>
        <end position="195"/>
    </location>
</feature>
<proteinExistence type="predicted"/>
<reference evidence="2 3" key="1">
    <citation type="submission" date="2024-05" db="EMBL/GenBank/DDBJ databases">
        <title>A high-quality chromosomal-level genome assembly of Topmouth culter (Culter alburnus).</title>
        <authorList>
            <person name="Zhao H."/>
        </authorList>
    </citation>
    <scope>NUCLEOTIDE SEQUENCE [LARGE SCALE GENOMIC DNA]</scope>
    <source>
        <strain evidence="2">CATC2023</strain>
        <tissue evidence="2">Muscle</tissue>
    </source>
</reference>
<feature type="compositionally biased region" description="Basic and acidic residues" evidence="1">
    <location>
        <begin position="297"/>
        <end position="308"/>
    </location>
</feature>
<dbReference type="Proteomes" id="UP001479290">
    <property type="component" value="Unassembled WGS sequence"/>
</dbReference>
<dbReference type="AlphaFoldDB" id="A0AAW2B852"/>
<feature type="region of interest" description="Disordered" evidence="1">
    <location>
        <begin position="403"/>
        <end position="445"/>
    </location>
</feature>
<gene>
    <name evidence="2" type="ORF">ABG768_000800</name>
</gene>
<feature type="compositionally biased region" description="Basic and acidic residues" evidence="1">
    <location>
        <begin position="68"/>
        <end position="105"/>
    </location>
</feature>
<accession>A0AAW2B852</accession>
<evidence type="ECO:0000256" key="1">
    <source>
        <dbReference type="SAM" id="MobiDB-lite"/>
    </source>
</evidence>
<comment type="caution">
    <text evidence="2">The sequence shown here is derived from an EMBL/GenBank/DDBJ whole genome shotgun (WGS) entry which is preliminary data.</text>
</comment>
<evidence type="ECO:0000313" key="2">
    <source>
        <dbReference type="EMBL" id="KAK9981247.1"/>
    </source>
</evidence>
<feature type="region of interest" description="Disordered" evidence="1">
    <location>
        <begin position="297"/>
        <end position="341"/>
    </location>
</feature>
<feature type="compositionally biased region" description="Polar residues" evidence="1">
    <location>
        <begin position="434"/>
        <end position="444"/>
    </location>
</feature>
<feature type="compositionally biased region" description="Basic and acidic residues" evidence="1">
    <location>
        <begin position="1"/>
        <end position="14"/>
    </location>
</feature>
<feature type="compositionally biased region" description="Low complexity" evidence="1">
    <location>
        <begin position="19"/>
        <end position="29"/>
    </location>
</feature>
<feature type="compositionally biased region" description="Polar residues" evidence="1">
    <location>
        <begin position="38"/>
        <end position="61"/>
    </location>
</feature>
<name>A0AAW2B852_CULAL</name>
<feature type="region of interest" description="Disordered" evidence="1">
    <location>
        <begin position="209"/>
        <end position="233"/>
    </location>
</feature>
<sequence length="597" mass="66798">MEEQTEKSDVRDGQQNDIPLLQSMLLKLLSPKKHVNRPKSSTSKSHAHPDTTSQSVFYQSLESEDIANEDRNDLDSTVRSEDDEKQPTSSSKTEDGNEMVEERKSPLPIQTQAEESSLEPKEGELLEDKNNKEPSVEEHMAGAASLLNNPSQQSSAHTSHLSMSSDRCDTAQMEFKQEQLDEACGGPSKPVGMDTSSVLTHQTVVNITSRTARSASDPIAQKPKEERPLSAPSISDLREYENIANTMKRFSKAAEVLGWEDSDMSFGGMEQVNSHAKTQKKGVKSKMKNLTHKLMEKLKEKRDCEQTDSKSIQDSGEEEAQSLNSMEMEVEAAKVPPPLPPKKGKYVFLDRKFTLKDFKFDFEPINLMDEIFTGDEWLNYLPSKTSPAEKDTSDQPMTNDVVQTEKDTQLDIPLLTPEQDKSEDIKNNQEDVSDAQQDNVAEVNSDSHVRQVKLDAKTFAIPKALLTNNAIKQMSSGMDCKSKKSGDIYDRLDMYIIPKNDLPLMKKKSSDAPPMDFSVVKSFGLLDNSALKSRIRLSKKRPHKPPKKVKTDKSNAKFYKIPGVIPNESPVSARLPFKSIPFSKSPPLHSPLFPDHT</sequence>
<feature type="compositionally biased region" description="Basic and acidic residues" evidence="1">
    <location>
        <begin position="418"/>
        <end position="429"/>
    </location>
</feature>
<dbReference type="EMBL" id="JAWDJR010000001">
    <property type="protein sequence ID" value="KAK9981247.1"/>
    <property type="molecule type" value="Genomic_DNA"/>
</dbReference>